<evidence type="ECO:0000313" key="2">
    <source>
        <dbReference type="Proteomes" id="UP000692954"/>
    </source>
</evidence>
<dbReference type="OrthoDB" id="320636at2759"/>
<dbReference type="Proteomes" id="UP000692954">
    <property type="component" value="Unassembled WGS sequence"/>
</dbReference>
<gene>
    <name evidence="1" type="ORF">PSON_ATCC_30995.1.T1410014</name>
</gene>
<dbReference type="PANTHER" id="PTHR33706:SF1">
    <property type="entry name" value="TPR REPEAT PROTEIN"/>
    <property type="match status" value="1"/>
</dbReference>
<accession>A0A8S1R416</accession>
<evidence type="ECO:0008006" key="3">
    <source>
        <dbReference type="Google" id="ProtNLM"/>
    </source>
</evidence>
<keyword evidence="2" id="KW-1185">Reference proteome</keyword>
<proteinExistence type="predicted"/>
<dbReference type="AlphaFoldDB" id="A0A8S1R416"/>
<reference evidence="1" key="1">
    <citation type="submission" date="2021-01" db="EMBL/GenBank/DDBJ databases">
        <authorList>
            <consortium name="Genoscope - CEA"/>
            <person name="William W."/>
        </authorList>
    </citation>
    <scope>NUCLEOTIDE SEQUENCE</scope>
</reference>
<organism evidence="1 2">
    <name type="scientific">Paramecium sonneborni</name>
    <dbReference type="NCBI Taxonomy" id="65129"/>
    <lineage>
        <taxon>Eukaryota</taxon>
        <taxon>Sar</taxon>
        <taxon>Alveolata</taxon>
        <taxon>Ciliophora</taxon>
        <taxon>Intramacronucleata</taxon>
        <taxon>Oligohymenophorea</taxon>
        <taxon>Peniculida</taxon>
        <taxon>Parameciidae</taxon>
        <taxon>Paramecium</taxon>
    </lineage>
</organism>
<evidence type="ECO:0000313" key="1">
    <source>
        <dbReference type="EMBL" id="CAD8122851.1"/>
    </source>
</evidence>
<sequence length="495" mass="58266">MGIICQGQALDIIQKNNLYTPSETQINQQENIISVIWDSKGERFVKIRFNIIKNENKEIKYVEADGAFVKINQFKDYSVRPEKTRNLEYIQNCKWIGQYGEKLQKIAKWTATWKGQKMEGVGGYYSNDGLKESFWNDLLENYWSRGQVQSYGEYFKNKKIGPWIYIYFKNKIGGGYYNAKGQRNGKWIVLSDKFWDCDQITYHGEYKNGNKIGRWDIYLEKKIIGGGQYYQNQRNKNGIKIGRWIVPNDWQSQIIYDGIYEGGTKVGRWDIWYQKNYEDKQLVGGGQYDEKQQDGQFTESIKIGKWTELFEGFCKSNFVTYIGEYRNGKKVGRWDIFYIDSWTKNINIIGGGLYDFKKEGDEIVNSYKIGRWIEITDCFCCYGQVFYCGNYLDGKKIGKWAIYFKDEWKKEKQLIGGGIYKVDQEDDNTINSNKIGYWIELGDNFGDGIGQEQIIFTGEYKNDKKFGIWDVMKRDKFKMEAGFQKIQYIEIKGEN</sequence>
<dbReference type="PANTHER" id="PTHR33706">
    <property type="entry name" value="MORN VARIANT REPEAT PROTEIN"/>
    <property type="match status" value="1"/>
</dbReference>
<protein>
    <recommendedName>
        <fullName evidence="3">MORN repeat protein</fullName>
    </recommendedName>
</protein>
<name>A0A8S1R416_9CILI</name>
<comment type="caution">
    <text evidence="1">The sequence shown here is derived from an EMBL/GenBank/DDBJ whole genome shotgun (WGS) entry which is preliminary data.</text>
</comment>
<dbReference type="EMBL" id="CAJJDN010000141">
    <property type="protein sequence ID" value="CAD8122851.1"/>
    <property type="molecule type" value="Genomic_DNA"/>
</dbReference>